<comment type="catalytic activity">
    <reaction evidence="1">
        <text>ATP + protein L-histidine = ADP + protein N-phospho-L-histidine.</text>
        <dbReference type="EC" id="2.7.13.3"/>
    </reaction>
</comment>
<feature type="domain" description="Histidine kinase" evidence="12">
    <location>
        <begin position="236"/>
        <end position="447"/>
    </location>
</feature>
<evidence type="ECO:0000256" key="4">
    <source>
        <dbReference type="ARBA" id="ARBA00022553"/>
    </source>
</evidence>
<dbReference type="InterPro" id="IPR003661">
    <property type="entry name" value="HisK_dim/P_dom"/>
</dbReference>
<evidence type="ECO:0000256" key="11">
    <source>
        <dbReference type="SAM" id="Phobius"/>
    </source>
</evidence>
<dbReference type="Gene3D" id="1.10.287.130">
    <property type="match status" value="1"/>
</dbReference>
<keyword evidence="9" id="KW-0902">Two-component regulatory system</keyword>
<sequence length="451" mass="48226">MARLLLAQMSVLCVLWLLCMVFIVYDASKDKVTLQQQELYDAAFAVAEGLQGDPARLAHTMNAMEAALRGIGGADGVAFPGPGMVLADANGTLYRSRLLPTAFPLIAPGEVVQLESGGRQWRARTVQSPRSGLRVTIVMPADGVNIFLTMASRGTLVLPLLISLPFLILPAWFSIRVAQGPWRDAMAELATRGPQDLRPLPVEGRPRELAAMFTRINALLARVSDSAQRERAFIADAAHELRTPLAAMRINVEALQRQASEPRQQQLLDGIVSGNVRATRLVSQLLRLMRSDATVGEQLEPICFDALVQERMAALAGIADARGIELELSGDNGVLLAGRRESLVSLVDNLLDNAIKYSPQGGKVLADVRAEGAQCVLRIADQGPGIAPGLRERVFDRFFRDPRQAQGGSGLGLAIVRAVVEQHGGGIGLDAAGSMGLCVTVSLPSAAGAKR</sequence>
<evidence type="ECO:0000256" key="2">
    <source>
        <dbReference type="ARBA" id="ARBA00004141"/>
    </source>
</evidence>
<dbReference type="PRINTS" id="PR00344">
    <property type="entry name" value="BCTRLSENSOR"/>
</dbReference>
<evidence type="ECO:0000256" key="10">
    <source>
        <dbReference type="ARBA" id="ARBA00023136"/>
    </source>
</evidence>
<dbReference type="GO" id="GO:0005886">
    <property type="term" value="C:plasma membrane"/>
    <property type="evidence" value="ECO:0007669"/>
    <property type="project" value="TreeGrafter"/>
</dbReference>
<dbReference type="PANTHER" id="PTHR45436">
    <property type="entry name" value="SENSOR HISTIDINE KINASE YKOH"/>
    <property type="match status" value="1"/>
</dbReference>
<dbReference type="CDD" id="cd00075">
    <property type="entry name" value="HATPase"/>
    <property type="match status" value="1"/>
</dbReference>
<name>A0A6N9HKV8_9BURK</name>
<accession>A0A6N9HKV8</accession>
<keyword evidence="7 13" id="KW-0418">Kinase</keyword>
<keyword evidence="6 11" id="KW-0812">Transmembrane</keyword>
<dbReference type="SMART" id="SM00388">
    <property type="entry name" value="HisKA"/>
    <property type="match status" value="1"/>
</dbReference>
<keyword evidence="8 11" id="KW-1133">Transmembrane helix</keyword>
<gene>
    <name evidence="13" type="ORF">GTP41_17985</name>
</gene>
<evidence type="ECO:0000256" key="7">
    <source>
        <dbReference type="ARBA" id="ARBA00022777"/>
    </source>
</evidence>
<dbReference type="InterPro" id="IPR004358">
    <property type="entry name" value="Sig_transdc_His_kin-like_C"/>
</dbReference>
<evidence type="ECO:0000256" key="3">
    <source>
        <dbReference type="ARBA" id="ARBA00012438"/>
    </source>
</evidence>
<dbReference type="InterPro" id="IPR003594">
    <property type="entry name" value="HATPase_dom"/>
</dbReference>
<comment type="caution">
    <text evidence="13">The sequence shown here is derived from an EMBL/GenBank/DDBJ whole genome shotgun (WGS) entry which is preliminary data.</text>
</comment>
<reference evidence="13 14" key="1">
    <citation type="submission" date="2019-12" db="EMBL/GenBank/DDBJ databases">
        <title>Novel species isolated from a subtropical stream in China.</title>
        <authorList>
            <person name="Lu H."/>
        </authorList>
    </citation>
    <scope>NUCLEOTIDE SEQUENCE [LARGE SCALE GENOMIC DNA]</scope>
    <source>
        <strain evidence="13 14">DS3</strain>
    </source>
</reference>
<dbReference type="AlphaFoldDB" id="A0A6N9HKV8"/>
<feature type="transmembrane region" description="Helical" evidence="11">
    <location>
        <begin position="156"/>
        <end position="175"/>
    </location>
</feature>
<evidence type="ECO:0000256" key="1">
    <source>
        <dbReference type="ARBA" id="ARBA00000085"/>
    </source>
</evidence>
<dbReference type="GO" id="GO:0000155">
    <property type="term" value="F:phosphorelay sensor kinase activity"/>
    <property type="evidence" value="ECO:0007669"/>
    <property type="project" value="InterPro"/>
</dbReference>
<dbReference type="InterPro" id="IPR036890">
    <property type="entry name" value="HATPase_C_sf"/>
</dbReference>
<evidence type="ECO:0000256" key="5">
    <source>
        <dbReference type="ARBA" id="ARBA00022679"/>
    </source>
</evidence>
<dbReference type="Proteomes" id="UP000448575">
    <property type="component" value="Unassembled WGS sequence"/>
</dbReference>
<dbReference type="InterPro" id="IPR050428">
    <property type="entry name" value="TCS_sensor_his_kinase"/>
</dbReference>
<dbReference type="Gene3D" id="3.30.565.10">
    <property type="entry name" value="Histidine kinase-like ATPase, C-terminal domain"/>
    <property type="match status" value="1"/>
</dbReference>
<evidence type="ECO:0000256" key="8">
    <source>
        <dbReference type="ARBA" id="ARBA00022989"/>
    </source>
</evidence>
<keyword evidence="4" id="KW-0597">Phosphoprotein</keyword>
<dbReference type="Pfam" id="PF02518">
    <property type="entry name" value="HATPase_c"/>
    <property type="match status" value="1"/>
</dbReference>
<protein>
    <recommendedName>
        <fullName evidence="3">histidine kinase</fullName>
        <ecNumber evidence="3">2.7.13.3</ecNumber>
    </recommendedName>
</protein>
<dbReference type="Pfam" id="PF00512">
    <property type="entry name" value="HisKA"/>
    <property type="match status" value="1"/>
</dbReference>
<dbReference type="SUPFAM" id="SSF55874">
    <property type="entry name" value="ATPase domain of HSP90 chaperone/DNA topoisomerase II/histidine kinase"/>
    <property type="match status" value="1"/>
</dbReference>
<evidence type="ECO:0000313" key="13">
    <source>
        <dbReference type="EMBL" id="MYN03986.1"/>
    </source>
</evidence>
<evidence type="ECO:0000313" key="14">
    <source>
        <dbReference type="Proteomes" id="UP000448575"/>
    </source>
</evidence>
<organism evidence="13 14">
    <name type="scientific">Pseudoduganella guangdongensis</name>
    <dbReference type="NCBI Taxonomy" id="2692179"/>
    <lineage>
        <taxon>Bacteria</taxon>
        <taxon>Pseudomonadati</taxon>
        <taxon>Pseudomonadota</taxon>
        <taxon>Betaproteobacteria</taxon>
        <taxon>Burkholderiales</taxon>
        <taxon>Oxalobacteraceae</taxon>
        <taxon>Telluria group</taxon>
        <taxon>Pseudoduganella</taxon>
    </lineage>
</organism>
<dbReference type="EMBL" id="WWCJ01000013">
    <property type="protein sequence ID" value="MYN03986.1"/>
    <property type="molecule type" value="Genomic_DNA"/>
</dbReference>
<keyword evidence="5" id="KW-0808">Transferase</keyword>
<dbReference type="EC" id="2.7.13.3" evidence="3"/>
<evidence type="ECO:0000259" key="12">
    <source>
        <dbReference type="PROSITE" id="PS50109"/>
    </source>
</evidence>
<dbReference type="InterPro" id="IPR036097">
    <property type="entry name" value="HisK_dim/P_sf"/>
</dbReference>
<dbReference type="PANTHER" id="PTHR45436:SF15">
    <property type="entry name" value="SENSOR HISTIDINE KINASE CUSS"/>
    <property type="match status" value="1"/>
</dbReference>
<feature type="transmembrane region" description="Helical" evidence="11">
    <location>
        <begin position="6"/>
        <end position="25"/>
    </location>
</feature>
<keyword evidence="10 11" id="KW-0472">Membrane</keyword>
<evidence type="ECO:0000256" key="6">
    <source>
        <dbReference type="ARBA" id="ARBA00022692"/>
    </source>
</evidence>
<evidence type="ECO:0000256" key="9">
    <source>
        <dbReference type="ARBA" id="ARBA00023012"/>
    </source>
</evidence>
<dbReference type="CDD" id="cd00082">
    <property type="entry name" value="HisKA"/>
    <property type="match status" value="1"/>
</dbReference>
<proteinExistence type="predicted"/>
<dbReference type="InterPro" id="IPR005467">
    <property type="entry name" value="His_kinase_dom"/>
</dbReference>
<dbReference type="SMART" id="SM00387">
    <property type="entry name" value="HATPase_c"/>
    <property type="match status" value="1"/>
</dbReference>
<dbReference type="PROSITE" id="PS50109">
    <property type="entry name" value="HIS_KIN"/>
    <property type="match status" value="1"/>
</dbReference>
<keyword evidence="14" id="KW-1185">Reference proteome</keyword>
<dbReference type="SUPFAM" id="SSF47384">
    <property type="entry name" value="Homodimeric domain of signal transducing histidine kinase"/>
    <property type="match status" value="1"/>
</dbReference>
<comment type="subcellular location">
    <subcellularLocation>
        <location evidence="2">Membrane</location>
        <topology evidence="2">Multi-pass membrane protein</topology>
    </subcellularLocation>
</comment>